<feature type="region of interest" description="Disordered" evidence="1">
    <location>
        <begin position="58"/>
        <end position="226"/>
    </location>
</feature>
<feature type="region of interest" description="Disordered" evidence="1">
    <location>
        <begin position="1"/>
        <end position="39"/>
    </location>
</feature>
<evidence type="ECO:0000313" key="3">
    <source>
        <dbReference type="Proteomes" id="UP000572817"/>
    </source>
</evidence>
<name>A0A8H4N9D3_9PEZI</name>
<dbReference type="Proteomes" id="UP000572817">
    <property type="component" value="Unassembled WGS sequence"/>
</dbReference>
<dbReference type="OrthoDB" id="10671146at2759"/>
<dbReference type="AlphaFoldDB" id="A0A8H4N9D3"/>
<feature type="compositionally biased region" description="Low complexity" evidence="1">
    <location>
        <begin position="84"/>
        <end position="111"/>
    </location>
</feature>
<evidence type="ECO:0000313" key="2">
    <source>
        <dbReference type="EMBL" id="KAF4313990.1"/>
    </source>
</evidence>
<comment type="caution">
    <text evidence="2">The sequence shown here is derived from an EMBL/GenBank/DDBJ whole genome shotgun (WGS) entry which is preliminary data.</text>
</comment>
<feature type="compositionally biased region" description="Polar residues" evidence="1">
    <location>
        <begin position="1"/>
        <end position="10"/>
    </location>
</feature>
<proteinExistence type="predicted"/>
<feature type="region of interest" description="Disordered" evidence="1">
    <location>
        <begin position="245"/>
        <end position="281"/>
    </location>
</feature>
<dbReference type="EMBL" id="WWBZ02000001">
    <property type="protein sequence ID" value="KAF4313990.1"/>
    <property type="molecule type" value="Genomic_DNA"/>
</dbReference>
<sequence>MSVTQTTRTGAQGIRSLYNGTYHPHHHRQRRASSPPILRFPPFTSLEPFTTLEAALRSVSVSPQSDGPPSPYYDRSPPPPPHPSAAAPLRPASSDPVITSSSSSPSPSHSSLLTQTKGHSPTSRETDTIHNFASPPPRLAPSHSYSYPSPSAPSHASPSPSSQLSSPALAPSKDKGRMRGGYTWPLRPSGSRGDGSSTAELRRPSSAGSDLSSESDESGSSTGTVGRGLAVAERDGDAALVPALAPLGRSRLPPGIDGARGFKDARDGGNGGGGGGGCEDGALVEAQQHYKQRQPPGAAAMMMKALERRRSEGGDARRGYKVQCAACGRCRPERSRYCCSWPPLHMFLFGACASRRGDGRVGD</sequence>
<evidence type="ECO:0000256" key="1">
    <source>
        <dbReference type="SAM" id="MobiDB-lite"/>
    </source>
</evidence>
<gene>
    <name evidence="2" type="ORF">GTA08_BOTSDO00100</name>
</gene>
<feature type="compositionally biased region" description="Polar residues" evidence="1">
    <location>
        <begin position="112"/>
        <end position="121"/>
    </location>
</feature>
<feature type="compositionally biased region" description="Gly residues" evidence="1">
    <location>
        <begin position="268"/>
        <end position="279"/>
    </location>
</feature>
<organism evidence="2 3">
    <name type="scientific">Botryosphaeria dothidea</name>
    <dbReference type="NCBI Taxonomy" id="55169"/>
    <lineage>
        <taxon>Eukaryota</taxon>
        <taxon>Fungi</taxon>
        <taxon>Dikarya</taxon>
        <taxon>Ascomycota</taxon>
        <taxon>Pezizomycotina</taxon>
        <taxon>Dothideomycetes</taxon>
        <taxon>Dothideomycetes incertae sedis</taxon>
        <taxon>Botryosphaeriales</taxon>
        <taxon>Botryosphaeriaceae</taxon>
        <taxon>Botryosphaeria</taxon>
    </lineage>
</organism>
<keyword evidence="3" id="KW-1185">Reference proteome</keyword>
<protein>
    <submittedName>
        <fullName evidence="2">Uncharacterized protein</fullName>
    </submittedName>
</protein>
<accession>A0A8H4N9D3</accession>
<reference evidence="2" key="1">
    <citation type="submission" date="2020-04" db="EMBL/GenBank/DDBJ databases">
        <title>Genome Assembly and Annotation of Botryosphaeria dothidea sdau 11-99, a Latent Pathogen of Apple Fruit Ring Rot in China.</title>
        <authorList>
            <person name="Yu C."/>
            <person name="Diao Y."/>
            <person name="Lu Q."/>
            <person name="Zhao J."/>
            <person name="Cui S."/>
            <person name="Peng C."/>
            <person name="He B."/>
            <person name="Liu H."/>
        </authorList>
    </citation>
    <scope>NUCLEOTIDE SEQUENCE [LARGE SCALE GENOMIC DNA]</scope>
    <source>
        <strain evidence="2">Sdau11-99</strain>
    </source>
</reference>
<feature type="compositionally biased region" description="Pro residues" evidence="1">
    <location>
        <begin position="66"/>
        <end position="83"/>
    </location>
</feature>
<feature type="compositionally biased region" description="Low complexity" evidence="1">
    <location>
        <begin position="140"/>
        <end position="171"/>
    </location>
</feature>